<evidence type="ECO:0000256" key="1">
    <source>
        <dbReference type="SAM" id="Phobius"/>
    </source>
</evidence>
<evidence type="ECO:0000313" key="2">
    <source>
        <dbReference type="EMBL" id="PES94581.1"/>
    </source>
</evidence>
<accession>A0A2A8LM97</accession>
<name>A0A2A8LM97_BACCE</name>
<keyword evidence="1" id="KW-1133">Transmembrane helix</keyword>
<keyword evidence="1" id="KW-0472">Membrane</keyword>
<dbReference type="InterPro" id="IPR035406">
    <property type="entry name" value="DUF5412"/>
</dbReference>
<comment type="caution">
    <text evidence="2">The sequence shown here is derived from an EMBL/GenBank/DDBJ whole genome shotgun (WGS) entry which is preliminary data.</text>
</comment>
<gene>
    <name evidence="2" type="ORF">CN491_16065</name>
</gene>
<dbReference type="Pfam" id="PF17428">
    <property type="entry name" value="DUF5412"/>
    <property type="match status" value="1"/>
</dbReference>
<proteinExistence type="predicted"/>
<reference evidence="2 3" key="1">
    <citation type="submission" date="2017-09" db="EMBL/GenBank/DDBJ databases">
        <title>Large-scale bioinformatics analysis of Bacillus genomes uncovers conserved roles of natural products in bacterial physiology.</title>
        <authorList>
            <consortium name="Agbiome Team Llc"/>
            <person name="Bleich R.M."/>
            <person name="Grubbs K.J."/>
            <person name="Santa Maria K.C."/>
            <person name="Allen S.E."/>
            <person name="Farag S."/>
            <person name="Shank E.A."/>
            <person name="Bowers A."/>
        </authorList>
    </citation>
    <scope>NUCLEOTIDE SEQUENCE [LARGE SCALE GENOMIC DNA]</scope>
    <source>
        <strain evidence="2 3">AFS002368</strain>
    </source>
</reference>
<organism evidence="2 3">
    <name type="scientific">Bacillus cereus</name>
    <dbReference type="NCBI Taxonomy" id="1396"/>
    <lineage>
        <taxon>Bacteria</taxon>
        <taxon>Bacillati</taxon>
        <taxon>Bacillota</taxon>
        <taxon>Bacilli</taxon>
        <taxon>Bacillales</taxon>
        <taxon>Bacillaceae</taxon>
        <taxon>Bacillus</taxon>
        <taxon>Bacillus cereus group</taxon>
    </lineage>
</organism>
<evidence type="ECO:0000313" key="3">
    <source>
        <dbReference type="Proteomes" id="UP000220900"/>
    </source>
</evidence>
<dbReference type="EMBL" id="NTZF01000013">
    <property type="protein sequence ID" value="PES94581.1"/>
    <property type="molecule type" value="Genomic_DNA"/>
</dbReference>
<evidence type="ECO:0008006" key="4">
    <source>
        <dbReference type="Google" id="ProtNLM"/>
    </source>
</evidence>
<dbReference type="Proteomes" id="UP000220900">
    <property type="component" value="Unassembled WGS sequence"/>
</dbReference>
<dbReference type="RefSeq" id="WP_098268442.1">
    <property type="nucleotide sequence ID" value="NZ_JAVIVZ010000024.1"/>
</dbReference>
<protein>
    <recommendedName>
        <fullName evidence="4">DUF5412 domain-containing protein</fullName>
    </recommendedName>
</protein>
<feature type="transmembrane region" description="Helical" evidence="1">
    <location>
        <begin position="17"/>
        <end position="34"/>
    </location>
</feature>
<sequence length="142" mass="16309">MDDVNTKGKIKKTKGKALIIIFSMLVIIIGFGYWKFFSLQGVPKGKLIQTVKSPDGKYLIKTYFHNAGSLSADAVRGELVNLNTDSAENIYWNYPDADPYIKWVNKDSVRIGDQTLDISKKETYDWRDDDNHIKEMPKQFIK</sequence>
<keyword evidence="1" id="KW-0812">Transmembrane</keyword>
<dbReference type="AlphaFoldDB" id="A0A2A8LM97"/>